<evidence type="ECO:0000313" key="10">
    <source>
        <dbReference type="EMBL" id="RZS52107.1"/>
    </source>
</evidence>
<dbReference type="AlphaFoldDB" id="A0A4Q7LEV0"/>
<dbReference type="Proteomes" id="UP000293433">
    <property type="component" value="Unassembled WGS sequence"/>
</dbReference>
<dbReference type="FunFam" id="2.40.50.140:FF:000006">
    <property type="entry name" value="Cold shock protein CspC"/>
    <property type="match status" value="1"/>
</dbReference>
<protein>
    <recommendedName>
        <fullName evidence="2">Cold shock-like protein CspA</fullName>
    </recommendedName>
</protein>
<evidence type="ECO:0000259" key="9">
    <source>
        <dbReference type="PROSITE" id="PS51857"/>
    </source>
</evidence>
<accession>A0A4Q7LEV0</accession>
<dbReference type="OrthoDB" id="9800919at2"/>
<dbReference type="SMART" id="SM00357">
    <property type="entry name" value="CSP"/>
    <property type="match status" value="1"/>
</dbReference>
<dbReference type="PIRSF" id="PIRSF002599">
    <property type="entry name" value="Cold_shock_A"/>
    <property type="match status" value="1"/>
</dbReference>
<dbReference type="PRINTS" id="PR00050">
    <property type="entry name" value="COLDSHOCK"/>
</dbReference>
<reference evidence="10 11" key="1">
    <citation type="submission" date="2019-02" db="EMBL/GenBank/DDBJ databases">
        <title>Genomic Encyclopedia of Type Strains, Phase IV (KMG-IV): sequencing the most valuable type-strain genomes for metagenomic binning, comparative biology and taxonomic classification.</title>
        <authorList>
            <person name="Goeker M."/>
        </authorList>
    </citation>
    <scope>NUCLEOTIDE SEQUENCE [LARGE SCALE GENOMIC DNA]</scope>
    <source>
        <strain evidence="10 11">DSM 10617</strain>
    </source>
</reference>
<gene>
    <name evidence="10" type="ORF">EV685_3296</name>
</gene>
<comment type="subcellular location">
    <subcellularLocation>
        <location evidence="1 8">Cytoplasm</location>
    </subcellularLocation>
</comment>
<dbReference type="CDD" id="cd04458">
    <property type="entry name" value="CSP_CDS"/>
    <property type="match status" value="1"/>
</dbReference>
<keyword evidence="4" id="KW-0805">Transcription regulation</keyword>
<proteinExistence type="predicted"/>
<evidence type="ECO:0000256" key="3">
    <source>
        <dbReference type="ARBA" id="ARBA00022490"/>
    </source>
</evidence>
<evidence type="ECO:0000256" key="4">
    <source>
        <dbReference type="ARBA" id="ARBA00023015"/>
    </source>
</evidence>
<keyword evidence="3" id="KW-0963">Cytoplasm</keyword>
<keyword evidence="11" id="KW-1185">Reference proteome</keyword>
<dbReference type="InterPro" id="IPR019844">
    <property type="entry name" value="CSD_CS"/>
</dbReference>
<keyword evidence="6" id="KW-0010">Activator</keyword>
<organism evidence="10 11">
    <name type="scientific">Sphaerotilus mobilis</name>
    <dbReference type="NCBI Taxonomy" id="47994"/>
    <lineage>
        <taxon>Bacteria</taxon>
        <taxon>Pseudomonadati</taxon>
        <taxon>Pseudomonadota</taxon>
        <taxon>Betaproteobacteria</taxon>
        <taxon>Burkholderiales</taxon>
        <taxon>Sphaerotilaceae</taxon>
        <taxon>Sphaerotilus</taxon>
    </lineage>
</organism>
<feature type="domain" description="CSD" evidence="9">
    <location>
        <begin position="4"/>
        <end position="70"/>
    </location>
</feature>
<evidence type="ECO:0000256" key="6">
    <source>
        <dbReference type="ARBA" id="ARBA00023159"/>
    </source>
</evidence>
<name>A0A4Q7LEV0_9BURK</name>
<dbReference type="PANTHER" id="PTHR46565">
    <property type="entry name" value="COLD SHOCK DOMAIN PROTEIN 2"/>
    <property type="match status" value="1"/>
</dbReference>
<evidence type="ECO:0000313" key="11">
    <source>
        <dbReference type="Proteomes" id="UP000293433"/>
    </source>
</evidence>
<dbReference type="Gene3D" id="2.40.50.140">
    <property type="entry name" value="Nucleic acid-binding proteins"/>
    <property type="match status" value="1"/>
</dbReference>
<evidence type="ECO:0000256" key="1">
    <source>
        <dbReference type="ARBA" id="ARBA00004496"/>
    </source>
</evidence>
<evidence type="ECO:0000256" key="7">
    <source>
        <dbReference type="ARBA" id="ARBA00023163"/>
    </source>
</evidence>
<dbReference type="GO" id="GO:0003677">
    <property type="term" value="F:DNA binding"/>
    <property type="evidence" value="ECO:0007669"/>
    <property type="project" value="UniProtKB-KW"/>
</dbReference>
<evidence type="ECO:0000256" key="8">
    <source>
        <dbReference type="RuleBase" id="RU000408"/>
    </source>
</evidence>
<sequence>MSTTQQGTVKWFDDGKGFGFITPADGSKDLFAHHSEIRNGGGFRSLQENQKVEFEVKQGPKGLQAANIKPM</sequence>
<dbReference type="GO" id="GO:0005829">
    <property type="term" value="C:cytosol"/>
    <property type="evidence" value="ECO:0007669"/>
    <property type="project" value="UniProtKB-ARBA"/>
</dbReference>
<dbReference type="InterPro" id="IPR011129">
    <property type="entry name" value="CSD"/>
</dbReference>
<keyword evidence="5 10" id="KW-0238">DNA-binding</keyword>
<dbReference type="InterPro" id="IPR012340">
    <property type="entry name" value="NA-bd_OB-fold"/>
</dbReference>
<dbReference type="InterPro" id="IPR012156">
    <property type="entry name" value="Cold_shock_CspA"/>
</dbReference>
<dbReference type="SUPFAM" id="SSF50249">
    <property type="entry name" value="Nucleic acid-binding proteins"/>
    <property type="match status" value="1"/>
</dbReference>
<comment type="caution">
    <text evidence="10">The sequence shown here is derived from an EMBL/GenBank/DDBJ whole genome shotgun (WGS) entry which is preliminary data.</text>
</comment>
<dbReference type="PROSITE" id="PS51857">
    <property type="entry name" value="CSD_2"/>
    <property type="match status" value="1"/>
</dbReference>
<dbReference type="Pfam" id="PF00313">
    <property type="entry name" value="CSD"/>
    <property type="match status" value="1"/>
</dbReference>
<evidence type="ECO:0000256" key="5">
    <source>
        <dbReference type="ARBA" id="ARBA00023125"/>
    </source>
</evidence>
<dbReference type="PROSITE" id="PS00352">
    <property type="entry name" value="CSD_1"/>
    <property type="match status" value="1"/>
</dbReference>
<dbReference type="InterPro" id="IPR002059">
    <property type="entry name" value="CSP_DNA-bd"/>
</dbReference>
<dbReference type="PANTHER" id="PTHR46565:SF20">
    <property type="entry name" value="COLD SHOCK DOMAIN-CONTAINING PROTEIN 4"/>
    <property type="match status" value="1"/>
</dbReference>
<dbReference type="EMBL" id="SGWV01000011">
    <property type="protein sequence ID" value="RZS52107.1"/>
    <property type="molecule type" value="Genomic_DNA"/>
</dbReference>
<keyword evidence="7" id="KW-0804">Transcription</keyword>
<evidence type="ECO:0000256" key="2">
    <source>
        <dbReference type="ARBA" id="ARBA00022332"/>
    </source>
</evidence>
<dbReference type="RefSeq" id="WP_130483113.1">
    <property type="nucleotide sequence ID" value="NZ_SGWV01000011.1"/>
</dbReference>